<dbReference type="EMBL" id="JAEAOA010001813">
    <property type="protein sequence ID" value="KAK3577229.1"/>
    <property type="molecule type" value="Genomic_DNA"/>
</dbReference>
<gene>
    <name evidence="2" type="ORF">CHS0354_030504</name>
</gene>
<evidence type="ECO:0000256" key="1">
    <source>
        <dbReference type="SAM" id="MobiDB-lite"/>
    </source>
</evidence>
<sequence length="70" mass="8139">MECLESLERPKQLQYYVHRAEGRRTTPVSLRMSTESKEQAGFREKRGQMPFPNNSKTPDNVAPDTNVIRM</sequence>
<comment type="caution">
    <text evidence="2">The sequence shown here is derived from an EMBL/GenBank/DDBJ whole genome shotgun (WGS) entry which is preliminary data.</text>
</comment>
<evidence type="ECO:0000313" key="3">
    <source>
        <dbReference type="Proteomes" id="UP001195483"/>
    </source>
</evidence>
<evidence type="ECO:0000313" key="2">
    <source>
        <dbReference type="EMBL" id="KAK3577229.1"/>
    </source>
</evidence>
<dbReference type="Proteomes" id="UP001195483">
    <property type="component" value="Unassembled WGS sequence"/>
</dbReference>
<organism evidence="2 3">
    <name type="scientific">Potamilus streckersoni</name>
    <dbReference type="NCBI Taxonomy" id="2493646"/>
    <lineage>
        <taxon>Eukaryota</taxon>
        <taxon>Metazoa</taxon>
        <taxon>Spiralia</taxon>
        <taxon>Lophotrochozoa</taxon>
        <taxon>Mollusca</taxon>
        <taxon>Bivalvia</taxon>
        <taxon>Autobranchia</taxon>
        <taxon>Heteroconchia</taxon>
        <taxon>Palaeoheterodonta</taxon>
        <taxon>Unionida</taxon>
        <taxon>Unionoidea</taxon>
        <taxon>Unionidae</taxon>
        <taxon>Ambleminae</taxon>
        <taxon>Lampsilini</taxon>
        <taxon>Potamilus</taxon>
    </lineage>
</organism>
<feature type="region of interest" description="Disordered" evidence="1">
    <location>
        <begin position="28"/>
        <end position="70"/>
    </location>
</feature>
<keyword evidence="3" id="KW-1185">Reference proteome</keyword>
<proteinExistence type="predicted"/>
<dbReference type="AlphaFoldDB" id="A0AAE0VGM5"/>
<accession>A0AAE0VGM5</accession>
<feature type="compositionally biased region" description="Basic and acidic residues" evidence="1">
    <location>
        <begin position="34"/>
        <end position="47"/>
    </location>
</feature>
<reference evidence="2" key="3">
    <citation type="submission" date="2023-05" db="EMBL/GenBank/DDBJ databases">
        <authorList>
            <person name="Smith C.H."/>
        </authorList>
    </citation>
    <scope>NUCLEOTIDE SEQUENCE</scope>
    <source>
        <strain evidence="2">CHS0354</strain>
        <tissue evidence="2">Mantle</tissue>
    </source>
</reference>
<reference evidence="2" key="1">
    <citation type="journal article" date="2021" name="Genome Biol. Evol.">
        <title>A High-Quality Reference Genome for a Parasitic Bivalve with Doubly Uniparental Inheritance (Bivalvia: Unionida).</title>
        <authorList>
            <person name="Smith C.H."/>
        </authorList>
    </citation>
    <scope>NUCLEOTIDE SEQUENCE</scope>
    <source>
        <strain evidence="2">CHS0354</strain>
    </source>
</reference>
<name>A0AAE0VGM5_9BIVA</name>
<protein>
    <submittedName>
        <fullName evidence="2">Uncharacterized protein</fullName>
    </submittedName>
</protein>
<reference evidence="2" key="2">
    <citation type="journal article" date="2021" name="Genome Biol. Evol.">
        <title>Developing a high-quality reference genome for a parasitic bivalve with doubly uniparental inheritance (Bivalvia: Unionida).</title>
        <authorList>
            <person name="Smith C.H."/>
        </authorList>
    </citation>
    <scope>NUCLEOTIDE SEQUENCE</scope>
    <source>
        <strain evidence="2">CHS0354</strain>
        <tissue evidence="2">Mantle</tissue>
    </source>
</reference>